<dbReference type="OrthoDB" id="3541716at2759"/>
<organism evidence="1 2">
    <name type="scientific">Hyaloscypha hepaticicola</name>
    <dbReference type="NCBI Taxonomy" id="2082293"/>
    <lineage>
        <taxon>Eukaryota</taxon>
        <taxon>Fungi</taxon>
        <taxon>Dikarya</taxon>
        <taxon>Ascomycota</taxon>
        <taxon>Pezizomycotina</taxon>
        <taxon>Leotiomycetes</taxon>
        <taxon>Helotiales</taxon>
        <taxon>Hyaloscyphaceae</taxon>
        <taxon>Hyaloscypha</taxon>
    </lineage>
</organism>
<dbReference type="EMBL" id="KZ613534">
    <property type="protein sequence ID" value="PMD13261.1"/>
    <property type="molecule type" value="Genomic_DNA"/>
</dbReference>
<reference evidence="1 2" key="1">
    <citation type="submission" date="2016-05" db="EMBL/GenBank/DDBJ databases">
        <title>A degradative enzymes factory behind the ericoid mycorrhizal symbiosis.</title>
        <authorList>
            <consortium name="DOE Joint Genome Institute"/>
            <person name="Martino E."/>
            <person name="Morin E."/>
            <person name="Grelet G."/>
            <person name="Kuo A."/>
            <person name="Kohler A."/>
            <person name="Daghino S."/>
            <person name="Barry K."/>
            <person name="Choi C."/>
            <person name="Cichocki N."/>
            <person name="Clum A."/>
            <person name="Copeland A."/>
            <person name="Hainaut M."/>
            <person name="Haridas S."/>
            <person name="Labutti K."/>
            <person name="Lindquist E."/>
            <person name="Lipzen A."/>
            <person name="Khouja H.-R."/>
            <person name="Murat C."/>
            <person name="Ohm R."/>
            <person name="Olson A."/>
            <person name="Spatafora J."/>
            <person name="Veneault-Fourrey C."/>
            <person name="Henrissat B."/>
            <person name="Grigoriev I."/>
            <person name="Martin F."/>
            <person name="Perotto S."/>
        </authorList>
    </citation>
    <scope>NUCLEOTIDE SEQUENCE [LARGE SCALE GENOMIC DNA]</scope>
    <source>
        <strain evidence="1 2">UAMH 7357</strain>
    </source>
</reference>
<dbReference type="AlphaFoldDB" id="A0A2J6PGT6"/>
<gene>
    <name evidence="1" type="ORF">NA56DRAFT_442730</name>
</gene>
<sequence length="166" mass="19856">MACIPKRKTSRREYETPQRSRFRAYLEEGHSISRAAHLAKVPRSTARGWITTGDRRPGKERPGRPPIISDEKIEEITKWMTGHFDRRAIPLRQTTEIFDIKATNNTLSTAFTRFGYHHHIPDYKSFLTDKQKLKRWTFSIENWNRPKEYWQRSLYYDETTVQNTIR</sequence>
<dbReference type="STRING" id="1745343.A0A2J6PGT6"/>
<dbReference type="InterPro" id="IPR009057">
    <property type="entry name" value="Homeodomain-like_sf"/>
</dbReference>
<accession>A0A2J6PGT6</accession>
<evidence type="ECO:0008006" key="3">
    <source>
        <dbReference type="Google" id="ProtNLM"/>
    </source>
</evidence>
<keyword evidence="2" id="KW-1185">Reference proteome</keyword>
<dbReference type="SUPFAM" id="SSF46689">
    <property type="entry name" value="Homeodomain-like"/>
    <property type="match status" value="1"/>
</dbReference>
<evidence type="ECO:0000313" key="2">
    <source>
        <dbReference type="Proteomes" id="UP000235672"/>
    </source>
</evidence>
<name>A0A2J6PGT6_9HELO</name>
<proteinExistence type="predicted"/>
<evidence type="ECO:0000313" key="1">
    <source>
        <dbReference type="EMBL" id="PMD13261.1"/>
    </source>
</evidence>
<dbReference type="Proteomes" id="UP000235672">
    <property type="component" value="Unassembled WGS sequence"/>
</dbReference>
<protein>
    <recommendedName>
        <fullName evidence="3">Transposase Tc1-like domain-containing protein</fullName>
    </recommendedName>
</protein>